<accession>A0ABX0SCX3</accession>
<sequence>MKIVLATPCYGGQVTEPYMQSVLRLVFAGLDGIDIAVLTTTGESLITRARNAIVAQFMAGDGDALLFVDADIEFQPENVRRLVDSGHPVCATPYPMKAIDWDRVVAARPATVVQAREAGVYSVVNAAGEPGPDGFAPVLDAGTGFMLIHRRAIDLMCAAMPELAYQSDQIGMPAGTQYALFDTSIDAGRYLSEDYTFCRRWQRLGGLVMADIQGPTLHHHGHYTFGG</sequence>
<reference evidence="1 2" key="1">
    <citation type="submission" date="2020-02" db="EMBL/GenBank/DDBJ databases">
        <title>Sequencing the genomes of 1000 actinobacteria strains.</title>
        <authorList>
            <person name="Klenk H.-P."/>
        </authorList>
    </citation>
    <scope>NUCLEOTIDE SEQUENCE [LARGE SCALE GENOMIC DNA]</scope>
    <source>
        <strain evidence="1 2">DSM 19609</strain>
    </source>
</reference>
<gene>
    <name evidence="1" type="ORF">FB473_000882</name>
</gene>
<dbReference type="Proteomes" id="UP000749311">
    <property type="component" value="Unassembled WGS sequence"/>
</dbReference>
<dbReference type="SUPFAM" id="SSF53448">
    <property type="entry name" value="Nucleotide-diphospho-sugar transferases"/>
    <property type="match status" value="1"/>
</dbReference>
<keyword evidence="2" id="KW-1185">Reference proteome</keyword>
<protein>
    <submittedName>
        <fullName evidence="1">Glycosyltransferase involved in cell wall biosynthesis</fullName>
    </submittedName>
</protein>
<dbReference type="EMBL" id="JAAMOZ010000001">
    <property type="protein sequence ID" value="NIH56237.1"/>
    <property type="molecule type" value="Genomic_DNA"/>
</dbReference>
<proteinExistence type="predicted"/>
<dbReference type="RefSeq" id="WP_167165202.1">
    <property type="nucleotide sequence ID" value="NZ_BAAAOO010000002.1"/>
</dbReference>
<comment type="caution">
    <text evidence="1">The sequence shown here is derived from an EMBL/GenBank/DDBJ whole genome shotgun (WGS) entry which is preliminary data.</text>
</comment>
<evidence type="ECO:0000313" key="1">
    <source>
        <dbReference type="EMBL" id="NIH56237.1"/>
    </source>
</evidence>
<name>A0ABX0SCX3_9ACTN</name>
<evidence type="ECO:0000313" key="2">
    <source>
        <dbReference type="Proteomes" id="UP000749311"/>
    </source>
</evidence>
<organism evidence="1 2">
    <name type="scientific">Brooklawnia cerclae</name>
    <dbReference type="NCBI Taxonomy" id="349934"/>
    <lineage>
        <taxon>Bacteria</taxon>
        <taxon>Bacillati</taxon>
        <taxon>Actinomycetota</taxon>
        <taxon>Actinomycetes</taxon>
        <taxon>Propionibacteriales</taxon>
        <taxon>Propionibacteriaceae</taxon>
        <taxon>Brooklawnia</taxon>
    </lineage>
</organism>
<dbReference type="InterPro" id="IPR029044">
    <property type="entry name" value="Nucleotide-diphossugar_trans"/>
</dbReference>